<dbReference type="PRINTS" id="PR00455">
    <property type="entry name" value="HTHTETR"/>
</dbReference>
<dbReference type="Proteomes" id="UP000563898">
    <property type="component" value="Unassembled WGS sequence"/>
</dbReference>
<evidence type="ECO:0000256" key="2">
    <source>
        <dbReference type="ARBA" id="ARBA00023125"/>
    </source>
</evidence>
<evidence type="ECO:0000256" key="3">
    <source>
        <dbReference type="ARBA" id="ARBA00023163"/>
    </source>
</evidence>
<dbReference type="InterPro" id="IPR050109">
    <property type="entry name" value="HTH-type_TetR-like_transc_reg"/>
</dbReference>
<comment type="caution">
    <text evidence="6">The sequence shown here is derived from an EMBL/GenBank/DDBJ whole genome shotgun (WGS) entry which is preliminary data.</text>
</comment>
<evidence type="ECO:0000259" key="5">
    <source>
        <dbReference type="PROSITE" id="PS50977"/>
    </source>
</evidence>
<dbReference type="SUPFAM" id="SSF46689">
    <property type="entry name" value="Homeodomain-like"/>
    <property type="match status" value="1"/>
</dbReference>
<dbReference type="Pfam" id="PF17754">
    <property type="entry name" value="TetR_C_14"/>
    <property type="match status" value="1"/>
</dbReference>
<dbReference type="Gene3D" id="1.10.357.10">
    <property type="entry name" value="Tetracycline Repressor, domain 2"/>
    <property type="match status" value="1"/>
</dbReference>
<dbReference type="InterPro" id="IPR001647">
    <property type="entry name" value="HTH_TetR"/>
</dbReference>
<accession>A0A846WUP4</accession>
<feature type="DNA-binding region" description="H-T-H motif" evidence="4">
    <location>
        <begin position="29"/>
        <end position="48"/>
    </location>
</feature>
<feature type="domain" description="HTH tetR-type" evidence="5">
    <location>
        <begin position="6"/>
        <end position="66"/>
    </location>
</feature>
<evidence type="ECO:0000313" key="6">
    <source>
        <dbReference type="EMBL" id="NKY04383.1"/>
    </source>
</evidence>
<dbReference type="GO" id="GO:0003700">
    <property type="term" value="F:DNA-binding transcription factor activity"/>
    <property type="evidence" value="ECO:0007669"/>
    <property type="project" value="TreeGrafter"/>
</dbReference>
<dbReference type="InterPro" id="IPR041347">
    <property type="entry name" value="MftR_C"/>
</dbReference>
<evidence type="ECO:0000313" key="7">
    <source>
        <dbReference type="Proteomes" id="UP000563898"/>
    </source>
</evidence>
<dbReference type="PROSITE" id="PS50977">
    <property type="entry name" value="HTH_TETR_2"/>
    <property type="match status" value="1"/>
</dbReference>
<reference evidence="6 7" key="1">
    <citation type="submission" date="2020-04" db="EMBL/GenBank/DDBJ databases">
        <title>MicrobeNet Type strains.</title>
        <authorList>
            <person name="Nicholson A.C."/>
        </authorList>
    </citation>
    <scope>NUCLEOTIDE SEQUENCE [LARGE SCALE GENOMIC DNA]</scope>
    <source>
        <strain evidence="6 7">ATCC BAA-14</strain>
    </source>
</reference>
<keyword evidence="2 4" id="KW-0238">DNA-binding</keyword>
<evidence type="ECO:0000256" key="1">
    <source>
        <dbReference type="ARBA" id="ARBA00023015"/>
    </source>
</evidence>
<gene>
    <name evidence="6" type="ORF">HGA05_22710</name>
</gene>
<dbReference type="RefSeq" id="WP_035727913.1">
    <property type="nucleotide sequence ID" value="NZ_JAAXPC010000017.1"/>
</dbReference>
<dbReference type="GO" id="GO:0000976">
    <property type="term" value="F:transcription cis-regulatory region binding"/>
    <property type="evidence" value="ECO:0007669"/>
    <property type="project" value="TreeGrafter"/>
</dbReference>
<sequence length="192" mass="21152">MGRWPDGSRERLMLAALDLFVERGFDKTSVADIAERAEVTERTFYRHFGDKREVLFDGGAGLRDAAMSALDSVTPDVGPLEAVGDALEAAVTAFFTMERQPFSRRRQTVIDANPELQERELFKMATLTAALTAGLCDRGVDETTARLAAEMGITAFNSAFAQWIDEDDGRAMDVLIRAALDDVRTVARRLSS</sequence>
<dbReference type="InterPro" id="IPR009057">
    <property type="entry name" value="Homeodomain-like_sf"/>
</dbReference>
<dbReference type="AlphaFoldDB" id="A0A846WUP4"/>
<dbReference type="PANTHER" id="PTHR30055">
    <property type="entry name" value="HTH-TYPE TRANSCRIPTIONAL REGULATOR RUTR"/>
    <property type="match status" value="1"/>
</dbReference>
<proteinExistence type="predicted"/>
<keyword evidence="3" id="KW-0804">Transcription</keyword>
<organism evidence="6 7">
    <name type="scientific">Gordonia polyisoprenivorans</name>
    <dbReference type="NCBI Taxonomy" id="84595"/>
    <lineage>
        <taxon>Bacteria</taxon>
        <taxon>Bacillati</taxon>
        <taxon>Actinomycetota</taxon>
        <taxon>Actinomycetes</taxon>
        <taxon>Mycobacteriales</taxon>
        <taxon>Gordoniaceae</taxon>
        <taxon>Gordonia</taxon>
    </lineage>
</organism>
<keyword evidence="1" id="KW-0805">Transcription regulation</keyword>
<protein>
    <submittedName>
        <fullName evidence="6">TetR family transcriptional regulator</fullName>
    </submittedName>
</protein>
<dbReference type="InterPro" id="IPR023772">
    <property type="entry name" value="DNA-bd_HTH_TetR-type_CS"/>
</dbReference>
<dbReference type="Pfam" id="PF00440">
    <property type="entry name" value="TetR_N"/>
    <property type="match status" value="1"/>
</dbReference>
<dbReference type="PROSITE" id="PS01081">
    <property type="entry name" value="HTH_TETR_1"/>
    <property type="match status" value="1"/>
</dbReference>
<dbReference type="PANTHER" id="PTHR30055:SF238">
    <property type="entry name" value="MYCOFACTOCIN BIOSYNTHESIS TRANSCRIPTIONAL REGULATOR MFTR-RELATED"/>
    <property type="match status" value="1"/>
</dbReference>
<evidence type="ECO:0000256" key="4">
    <source>
        <dbReference type="PROSITE-ProRule" id="PRU00335"/>
    </source>
</evidence>
<name>A0A846WUP4_9ACTN</name>
<dbReference type="EMBL" id="JAAXPC010000017">
    <property type="protein sequence ID" value="NKY04383.1"/>
    <property type="molecule type" value="Genomic_DNA"/>
</dbReference>